<keyword evidence="12" id="KW-1185">Reference proteome</keyword>
<evidence type="ECO:0000256" key="8">
    <source>
        <dbReference type="ARBA" id="ARBA00023170"/>
    </source>
</evidence>
<evidence type="ECO:0000256" key="5">
    <source>
        <dbReference type="ARBA" id="ARBA00022725"/>
    </source>
</evidence>
<evidence type="ECO:0000256" key="1">
    <source>
        <dbReference type="ARBA" id="ARBA00004651"/>
    </source>
</evidence>
<evidence type="ECO:0000256" key="9">
    <source>
        <dbReference type="ARBA" id="ARBA00023224"/>
    </source>
</evidence>
<dbReference type="OrthoDB" id="6765072at2759"/>
<evidence type="ECO:0000256" key="7">
    <source>
        <dbReference type="ARBA" id="ARBA00023136"/>
    </source>
</evidence>
<evidence type="ECO:0000313" key="12">
    <source>
        <dbReference type="Proteomes" id="UP000295192"/>
    </source>
</evidence>
<dbReference type="OMA" id="ALTTDWY"/>
<feature type="transmembrane region" description="Helical" evidence="10">
    <location>
        <begin position="34"/>
        <end position="57"/>
    </location>
</feature>
<keyword evidence="2" id="KW-1003">Cell membrane</keyword>
<evidence type="ECO:0000256" key="6">
    <source>
        <dbReference type="ARBA" id="ARBA00022989"/>
    </source>
</evidence>
<feature type="transmembrane region" description="Helical" evidence="10">
    <location>
        <begin position="265"/>
        <end position="287"/>
    </location>
</feature>
<comment type="caution">
    <text evidence="10">Lacks conserved residue(s) required for the propagation of feature annotation.</text>
</comment>
<dbReference type="Pfam" id="PF02949">
    <property type="entry name" value="7tm_6"/>
    <property type="match status" value="1"/>
</dbReference>
<keyword evidence="6 10" id="KW-1133">Transmembrane helix</keyword>
<evidence type="ECO:0000256" key="2">
    <source>
        <dbReference type="ARBA" id="ARBA00022475"/>
    </source>
</evidence>
<reference evidence="11 12" key="1">
    <citation type="journal article" date="2019" name="J. Hered.">
        <title>An Improved Genome Assembly for Drosophila navojoa, the Basal Species in the mojavensis Cluster.</title>
        <authorList>
            <person name="Vanderlinde T."/>
            <person name="Dupim E.G."/>
            <person name="Nazario-Yepiz N.O."/>
            <person name="Carvalho A.B."/>
        </authorList>
    </citation>
    <scope>NUCLEOTIDE SEQUENCE [LARGE SCALE GENOMIC DNA]</scope>
    <source>
        <strain evidence="11">Navoj_Jal97</strain>
        <tissue evidence="11">Whole organism</tissue>
    </source>
</reference>
<keyword evidence="3 10" id="KW-0716">Sensory transduction</keyword>
<accession>A0A484BUJ7</accession>
<dbReference type="GO" id="GO:0004984">
    <property type="term" value="F:olfactory receptor activity"/>
    <property type="evidence" value="ECO:0007669"/>
    <property type="project" value="InterPro"/>
</dbReference>
<name>A0A484BUJ7_DRONA</name>
<feature type="transmembrane region" description="Helical" evidence="10">
    <location>
        <begin position="130"/>
        <end position="163"/>
    </location>
</feature>
<feature type="transmembrane region" description="Helical" evidence="10">
    <location>
        <begin position="293"/>
        <end position="316"/>
    </location>
</feature>
<protein>
    <recommendedName>
        <fullName evidence="10">Odorant receptor</fullName>
    </recommendedName>
</protein>
<dbReference type="GO" id="GO:0005549">
    <property type="term" value="F:odorant binding"/>
    <property type="evidence" value="ECO:0007669"/>
    <property type="project" value="InterPro"/>
</dbReference>
<dbReference type="GO" id="GO:0005886">
    <property type="term" value="C:plasma membrane"/>
    <property type="evidence" value="ECO:0007669"/>
    <property type="project" value="UniProtKB-SubCell"/>
</dbReference>
<keyword evidence="7 10" id="KW-0472">Membrane</keyword>
<gene>
    <name evidence="11" type="ORF">AWZ03_002226</name>
</gene>
<organism evidence="11 12">
    <name type="scientific">Drosophila navojoa</name>
    <name type="common">Fruit fly</name>
    <dbReference type="NCBI Taxonomy" id="7232"/>
    <lineage>
        <taxon>Eukaryota</taxon>
        <taxon>Metazoa</taxon>
        <taxon>Ecdysozoa</taxon>
        <taxon>Arthropoda</taxon>
        <taxon>Hexapoda</taxon>
        <taxon>Insecta</taxon>
        <taxon>Pterygota</taxon>
        <taxon>Neoptera</taxon>
        <taxon>Endopterygota</taxon>
        <taxon>Diptera</taxon>
        <taxon>Brachycera</taxon>
        <taxon>Muscomorpha</taxon>
        <taxon>Ephydroidea</taxon>
        <taxon>Drosophilidae</taxon>
        <taxon>Drosophila</taxon>
    </lineage>
</organism>
<dbReference type="PANTHER" id="PTHR21137:SF35">
    <property type="entry name" value="ODORANT RECEPTOR 19A-RELATED"/>
    <property type="match status" value="1"/>
</dbReference>
<comment type="subcellular location">
    <subcellularLocation>
        <location evidence="1 10">Cell membrane</location>
        <topology evidence="1 10">Multi-pass membrane protein</topology>
    </subcellularLocation>
</comment>
<comment type="caution">
    <text evidence="11">The sequence shown here is derived from an EMBL/GenBank/DDBJ whole genome shotgun (WGS) entry which is preliminary data.</text>
</comment>
<dbReference type="AlphaFoldDB" id="A0A484BUJ7"/>
<keyword evidence="8 10" id="KW-0675">Receptor</keyword>
<feature type="transmembrane region" description="Helical" evidence="10">
    <location>
        <begin position="183"/>
        <end position="208"/>
    </location>
</feature>
<evidence type="ECO:0000256" key="4">
    <source>
        <dbReference type="ARBA" id="ARBA00022692"/>
    </source>
</evidence>
<dbReference type="GO" id="GO:0007165">
    <property type="term" value="P:signal transduction"/>
    <property type="evidence" value="ECO:0007669"/>
    <property type="project" value="UniProtKB-KW"/>
</dbReference>
<dbReference type="Proteomes" id="UP000295192">
    <property type="component" value="Unassembled WGS sequence"/>
</dbReference>
<evidence type="ECO:0000256" key="3">
    <source>
        <dbReference type="ARBA" id="ARBA00022606"/>
    </source>
</evidence>
<comment type="similarity">
    <text evidence="10">Belongs to the insect chemoreceptor superfamily. Heteromeric odorant receptor channel (TC 1.A.69) family.</text>
</comment>
<dbReference type="EMBL" id="LSRL02000009">
    <property type="protein sequence ID" value="TDG51431.1"/>
    <property type="molecule type" value="Genomic_DNA"/>
</dbReference>
<keyword evidence="4 10" id="KW-0812">Transmembrane</keyword>
<proteinExistence type="inferred from homology"/>
<keyword evidence="5 10" id="KW-0552">Olfaction</keyword>
<dbReference type="PANTHER" id="PTHR21137">
    <property type="entry name" value="ODORANT RECEPTOR"/>
    <property type="match status" value="1"/>
</dbReference>
<dbReference type="InterPro" id="IPR004117">
    <property type="entry name" value="7tm6_olfct_rcpt"/>
</dbReference>
<evidence type="ECO:0000256" key="10">
    <source>
        <dbReference type="RuleBase" id="RU351113"/>
    </source>
</evidence>
<evidence type="ECO:0000313" key="11">
    <source>
        <dbReference type="EMBL" id="TDG51431.1"/>
    </source>
</evidence>
<keyword evidence="9 10" id="KW-0807">Transducer</keyword>
<sequence length="390" mass="44099">MSTKPSEYFNEIMRFVRFITSCVGFDVYDPNYHFNAITITVVVLISMYFIFTISTIAKEFHGNWMFMIQASAMSGSVVQACAKIYMGVSSAPTVSKLYIQMQHNYTHFEKEEDERYSMVLMRSCQKLRRFLTVVGVSYVVGPLGMILAAVLGSIITGKLYLIMHFHLPGIDLNTEWGAWATQGLHGTCIILGGLGLYTGDMIIIVYLMQSFVYADILQLKVDRLNVLSNKQENAERHLEASAQLIDIAKWHQTYTRFIDQCNDMFSVLVSVQVTTSAVCIVITIFSLLTSDWLGGYCYFCVLVPNMYLYCILGTILENCSEKFMYELYNISFYNLNPSQQRFVLFMLAKSQQPGAILLLGVMPLSVSSALQVGQRTRAQSVNGICICIYL</sequence>